<dbReference type="InterPro" id="IPR036259">
    <property type="entry name" value="MFS_trans_sf"/>
</dbReference>
<keyword evidence="6 8" id="KW-1133">Transmembrane helix</keyword>
<dbReference type="GO" id="GO:0006865">
    <property type="term" value="P:amino acid transport"/>
    <property type="evidence" value="ECO:0007669"/>
    <property type="project" value="UniProtKB-KW"/>
</dbReference>
<accession>A0A086TDV3</accession>
<dbReference type="GO" id="GO:0005774">
    <property type="term" value="C:vacuolar membrane"/>
    <property type="evidence" value="ECO:0007669"/>
    <property type="project" value="UniProtKB-SubCell"/>
</dbReference>
<protein>
    <recommendedName>
        <fullName evidence="8">Protein BTN</fullName>
    </recommendedName>
</protein>
<dbReference type="InterPro" id="IPR003492">
    <property type="entry name" value="Battenin_disease_Cln3"/>
</dbReference>
<evidence type="ECO:0000256" key="8">
    <source>
        <dbReference type="RuleBase" id="RU361113"/>
    </source>
</evidence>
<keyword evidence="5" id="KW-0029">Amino-acid transport</keyword>
<evidence type="ECO:0000256" key="4">
    <source>
        <dbReference type="ARBA" id="ARBA00022692"/>
    </source>
</evidence>
<evidence type="ECO:0000256" key="5">
    <source>
        <dbReference type="ARBA" id="ARBA00022970"/>
    </source>
</evidence>
<dbReference type="Pfam" id="PF02487">
    <property type="entry name" value="CLN3"/>
    <property type="match status" value="1"/>
</dbReference>
<evidence type="ECO:0000256" key="1">
    <source>
        <dbReference type="ARBA" id="ARBA00004127"/>
    </source>
</evidence>
<dbReference type="PANTHER" id="PTHR10981:SF0">
    <property type="entry name" value="BATTENIN"/>
    <property type="match status" value="1"/>
</dbReference>
<comment type="similarity">
    <text evidence="2 8">Belongs to the battenin family.</text>
</comment>
<dbReference type="GO" id="GO:0051453">
    <property type="term" value="P:regulation of intracellular pH"/>
    <property type="evidence" value="ECO:0007669"/>
    <property type="project" value="TreeGrafter"/>
</dbReference>
<dbReference type="SUPFAM" id="SSF103473">
    <property type="entry name" value="MFS general substrate transporter"/>
    <property type="match status" value="1"/>
</dbReference>
<feature type="transmembrane region" description="Helical" evidence="8">
    <location>
        <begin position="83"/>
        <end position="103"/>
    </location>
</feature>
<feature type="transmembrane region" description="Helical" evidence="8">
    <location>
        <begin position="141"/>
        <end position="162"/>
    </location>
</feature>
<feature type="transmembrane region" description="Helical" evidence="8">
    <location>
        <begin position="20"/>
        <end position="44"/>
    </location>
</feature>
<feature type="transmembrane region" description="Helical" evidence="8">
    <location>
        <begin position="376"/>
        <end position="397"/>
    </location>
</feature>
<dbReference type="STRING" id="857340.A0A086TDV3"/>
<evidence type="ECO:0000313" key="10">
    <source>
        <dbReference type="Proteomes" id="UP000029964"/>
    </source>
</evidence>
<keyword evidence="10" id="KW-1185">Reference proteome</keyword>
<feature type="transmembrane region" description="Helical" evidence="8">
    <location>
        <begin position="109"/>
        <end position="129"/>
    </location>
</feature>
<name>A0A086TDV3_HAPC1</name>
<keyword evidence="8" id="KW-0926">Vacuole</keyword>
<comment type="caution">
    <text evidence="9">The sequence shown here is derived from an EMBL/GenBank/DDBJ whole genome shotgun (WGS) entry which is preliminary data.</text>
</comment>
<feature type="transmembrane region" description="Helical" evidence="8">
    <location>
        <begin position="50"/>
        <end position="71"/>
    </location>
</feature>
<dbReference type="PRINTS" id="PR01315">
    <property type="entry name" value="BATTENIN"/>
</dbReference>
<feature type="transmembrane region" description="Helical" evidence="8">
    <location>
        <begin position="282"/>
        <end position="300"/>
    </location>
</feature>
<proteinExistence type="inferred from homology"/>
<feature type="transmembrane region" description="Helical" evidence="8">
    <location>
        <begin position="174"/>
        <end position="192"/>
    </location>
</feature>
<gene>
    <name evidence="9" type="ORF">ACRE_015970</name>
</gene>
<dbReference type="PANTHER" id="PTHR10981">
    <property type="entry name" value="BATTENIN"/>
    <property type="match status" value="1"/>
</dbReference>
<evidence type="ECO:0000256" key="6">
    <source>
        <dbReference type="ARBA" id="ARBA00022989"/>
    </source>
</evidence>
<dbReference type="OrthoDB" id="4849469at2759"/>
<dbReference type="GO" id="GO:0012505">
    <property type="term" value="C:endomembrane system"/>
    <property type="evidence" value="ECO:0007669"/>
    <property type="project" value="UniProtKB-SubCell"/>
</dbReference>
<dbReference type="AlphaFoldDB" id="A0A086TDV3"/>
<feature type="transmembrane region" description="Helical" evidence="8">
    <location>
        <begin position="341"/>
        <end position="364"/>
    </location>
</feature>
<dbReference type="Proteomes" id="UP000029964">
    <property type="component" value="Unassembled WGS sequence"/>
</dbReference>
<dbReference type="HOGENOM" id="CLU_029663_1_0_1"/>
<evidence type="ECO:0000256" key="2">
    <source>
        <dbReference type="ARBA" id="ARBA00007467"/>
    </source>
</evidence>
<keyword evidence="4 8" id="KW-0812">Transmembrane</keyword>
<feature type="transmembrane region" description="Helical" evidence="8">
    <location>
        <begin position="312"/>
        <end position="335"/>
    </location>
</feature>
<sequence>MAVNMHDESTATAGRLRTVLGYALVGFVNTILPSLVFSSAYLIVPYPRSIVLLIHTLPALLARLPIAHLAWGRNPHASRPHWNTPLAVASAFAVGAFIIYACPPNVTPVLRILGVALASAGAAAGEVLWLGMLGAYGKPGLAGWGLGTGIGGVVCAVLPYVLTVYMGRFLRTGLGYAWYLVPLMLVAHYLVLPQPTLAGTRGDDGDMSKAGIELDVEASGHHSLLMHPEPASSVGSVHANLDLAKRLARPFMLPLGLAMFGQSAVVPGFSRAMTVTSEFGTYTTFLAAYGLAFQLGNLIARSSVLVTKPPRARAMLAMLAASVCLLAWTGISPVLAEPTLVFTLAFVAGLGVGATYMATYVAAVEGKSESNRGLRLGVIGAGEPIGLVLGGLASVAMDAVLCSSELDGNDRWCHTTR</sequence>
<evidence type="ECO:0000256" key="7">
    <source>
        <dbReference type="ARBA" id="ARBA00023136"/>
    </source>
</evidence>
<evidence type="ECO:0000313" key="9">
    <source>
        <dbReference type="EMBL" id="KFH47535.1"/>
    </source>
</evidence>
<organism evidence="9 10">
    <name type="scientific">Hapsidospora chrysogenum (strain ATCC 11550 / CBS 779.69 / DSM 880 / IAM 14645 / JCM 23072 / IMI 49137)</name>
    <name type="common">Acremonium chrysogenum</name>
    <dbReference type="NCBI Taxonomy" id="857340"/>
    <lineage>
        <taxon>Eukaryota</taxon>
        <taxon>Fungi</taxon>
        <taxon>Dikarya</taxon>
        <taxon>Ascomycota</taxon>
        <taxon>Pezizomycotina</taxon>
        <taxon>Sordariomycetes</taxon>
        <taxon>Hypocreomycetidae</taxon>
        <taxon>Hypocreales</taxon>
        <taxon>Bionectriaceae</taxon>
        <taxon>Hapsidospora</taxon>
    </lineage>
</organism>
<reference evidence="10" key="1">
    <citation type="journal article" date="2014" name="Genome Announc.">
        <title>Genome sequence and annotation of Acremonium chrysogenum, producer of the beta-lactam antibiotic cephalosporin C.</title>
        <authorList>
            <person name="Terfehr D."/>
            <person name="Dahlmann T.A."/>
            <person name="Specht T."/>
            <person name="Zadra I."/>
            <person name="Kuernsteiner H."/>
            <person name="Kueck U."/>
        </authorList>
    </citation>
    <scope>NUCLEOTIDE SEQUENCE [LARGE SCALE GENOMIC DNA]</scope>
    <source>
        <strain evidence="10">ATCC 11550 / CBS 779.69 / DSM 880 / IAM 14645 / JCM 23072 / IMI 49137</strain>
    </source>
</reference>
<keyword evidence="3" id="KW-0813">Transport</keyword>
<comment type="subcellular location">
    <subcellularLocation>
        <location evidence="1">Endomembrane system</location>
        <topology evidence="1">Multi-pass membrane protein</topology>
    </subcellularLocation>
    <subcellularLocation>
        <location evidence="8">Vacuole membrane</location>
        <topology evidence="8">Multi-pass membrane protein</topology>
    </subcellularLocation>
</comment>
<evidence type="ECO:0000256" key="3">
    <source>
        <dbReference type="ARBA" id="ARBA00022448"/>
    </source>
</evidence>
<dbReference type="EMBL" id="JPKY01000009">
    <property type="protein sequence ID" value="KFH47535.1"/>
    <property type="molecule type" value="Genomic_DNA"/>
</dbReference>
<keyword evidence="7 8" id="KW-0472">Membrane</keyword>